<dbReference type="GO" id="GO:0046872">
    <property type="term" value="F:metal ion binding"/>
    <property type="evidence" value="ECO:0007669"/>
    <property type="project" value="UniProtKB-KW"/>
</dbReference>
<dbReference type="InterPro" id="IPR006121">
    <property type="entry name" value="HMA_dom"/>
</dbReference>
<dbReference type="PROSITE" id="PS50846">
    <property type="entry name" value="HMA_2"/>
    <property type="match status" value="1"/>
</dbReference>
<dbReference type="SUPFAM" id="SSF55008">
    <property type="entry name" value="HMA, heavy metal-associated domain"/>
    <property type="match status" value="1"/>
</dbReference>
<evidence type="ECO:0000313" key="8">
    <source>
        <dbReference type="Proteomes" id="UP000015453"/>
    </source>
</evidence>
<dbReference type="Gene3D" id="3.30.70.100">
    <property type="match status" value="1"/>
</dbReference>
<evidence type="ECO:0000256" key="1">
    <source>
        <dbReference type="ARBA" id="ARBA00004170"/>
    </source>
</evidence>
<dbReference type="GO" id="GO:0016020">
    <property type="term" value="C:membrane"/>
    <property type="evidence" value="ECO:0007669"/>
    <property type="project" value="UniProtKB-SubCell"/>
</dbReference>
<feature type="domain" description="HMA" evidence="6">
    <location>
        <begin position="5"/>
        <end position="68"/>
    </location>
</feature>
<dbReference type="GO" id="GO:0009626">
    <property type="term" value="P:plant-type hypersensitive response"/>
    <property type="evidence" value="ECO:0007669"/>
    <property type="project" value="UniProtKB-KW"/>
</dbReference>
<organism evidence="7 8">
    <name type="scientific">Genlisea aurea</name>
    <dbReference type="NCBI Taxonomy" id="192259"/>
    <lineage>
        <taxon>Eukaryota</taxon>
        <taxon>Viridiplantae</taxon>
        <taxon>Streptophyta</taxon>
        <taxon>Embryophyta</taxon>
        <taxon>Tracheophyta</taxon>
        <taxon>Spermatophyta</taxon>
        <taxon>Magnoliopsida</taxon>
        <taxon>eudicotyledons</taxon>
        <taxon>Gunneridae</taxon>
        <taxon>Pentapetalae</taxon>
        <taxon>asterids</taxon>
        <taxon>lamiids</taxon>
        <taxon>Lamiales</taxon>
        <taxon>Lentibulariaceae</taxon>
        <taxon>Genlisea</taxon>
    </lineage>
</organism>
<evidence type="ECO:0000256" key="2">
    <source>
        <dbReference type="ARBA" id="ARBA00022481"/>
    </source>
</evidence>
<name>S8CP93_9LAMI</name>
<dbReference type="Proteomes" id="UP000015453">
    <property type="component" value="Unassembled WGS sequence"/>
</dbReference>
<protein>
    <recommendedName>
        <fullName evidence="6">HMA domain-containing protein</fullName>
    </recommendedName>
</protein>
<gene>
    <name evidence="7" type="ORF">M569_05797</name>
</gene>
<comment type="subcellular location">
    <subcellularLocation>
        <location evidence="1">Membrane</location>
        <topology evidence="1">Peripheral membrane protein</topology>
    </subcellularLocation>
</comment>
<dbReference type="PANTHER" id="PTHR45868">
    <property type="entry name" value="HEAVY METAL-ASSOCIATED ISOPRENYLATED PLANT PROTEIN 33-RELATED"/>
    <property type="match status" value="1"/>
</dbReference>
<sequence>MDYAEATCVLKVNIHCQACKMGILEVLNSICGAYNVDISCEEGLVRVYGLVDPEMLMRALVRTGYHAELKWVKLRHPNMARNYRHYDDSPYEYGYHRYDKYGSIDDPYRRNRVLLTDPGMTHPCYQYGSDPYYYTGMTHPYYQYGSDPYYYTGMTHIARYVPSYPPYNYDDDPYDDDSVSLCSVM</sequence>
<reference evidence="7 8" key="1">
    <citation type="journal article" date="2013" name="BMC Genomics">
        <title>The miniature genome of a carnivorous plant Genlisea aurea contains a low number of genes and short non-coding sequences.</title>
        <authorList>
            <person name="Leushkin E.V."/>
            <person name="Sutormin R.A."/>
            <person name="Nabieva E.R."/>
            <person name="Penin A.A."/>
            <person name="Kondrashov A.S."/>
            <person name="Logacheva M.D."/>
        </authorList>
    </citation>
    <scope>NUCLEOTIDE SEQUENCE [LARGE SCALE GENOMIC DNA]</scope>
</reference>
<dbReference type="AlphaFoldDB" id="S8CP93"/>
<keyword evidence="4" id="KW-0636">Prenylation</keyword>
<dbReference type="PANTHER" id="PTHR45868:SF63">
    <property type="entry name" value="HMA DOMAIN-CONTAINING PROTEIN"/>
    <property type="match status" value="1"/>
</dbReference>
<evidence type="ECO:0000259" key="6">
    <source>
        <dbReference type="PROSITE" id="PS50846"/>
    </source>
</evidence>
<evidence type="ECO:0000256" key="3">
    <source>
        <dbReference type="ARBA" id="ARBA00022723"/>
    </source>
</evidence>
<evidence type="ECO:0000256" key="4">
    <source>
        <dbReference type="ARBA" id="ARBA00023289"/>
    </source>
</evidence>
<dbReference type="OrthoDB" id="1110082at2759"/>
<keyword evidence="8" id="KW-1185">Reference proteome</keyword>
<proteinExistence type="inferred from homology"/>
<accession>S8CP93</accession>
<dbReference type="EMBL" id="AUSU01002342">
    <property type="protein sequence ID" value="EPS68974.1"/>
    <property type="molecule type" value="Genomic_DNA"/>
</dbReference>
<comment type="caution">
    <text evidence="7">The sequence shown here is derived from an EMBL/GenBank/DDBJ whole genome shotgun (WGS) entry which is preliminary data.</text>
</comment>
<comment type="similarity">
    <text evidence="5">Belongs to the HIPP family.</text>
</comment>
<keyword evidence="2" id="KW-0488">Methylation</keyword>
<evidence type="ECO:0000256" key="5">
    <source>
        <dbReference type="ARBA" id="ARBA00024045"/>
    </source>
</evidence>
<evidence type="ECO:0000313" key="7">
    <source>
        <dbReference type="EMBL" id="EPS68974.1"/>
    </source>
</evidence>
<keyword evidence="4" id="KW-0449">Lipoprotein</keyword>
<dbReference type="Pfam" id="PF00403">
    <property type="entry name" value="HMA"/>
    <property type="match status" value="1"/>
</dbReference>
<dbReference type="InterPro" id="IPR036163">
    <property type="entry name" value="HMA_dom_sf"/>
</dbReference>
<keyword evidence="3" id="KW-0479">Metal-binding</keyword>
<dbReference type="CDD" id="cd00371">
    <property type="entry name" value="HMA"/>
    <property type="match status" value="1"/>
</dbReference>